<reference evidence="11 12" key="1">
    <citation type="submission" date="2015-04" db="EMBL/GenBank/DDBJ databases">
        <title>Complete genome sequence of Schizopora paradoxa KUC8140, a cosmopolitan wood degrader in East Asia.</title>
        <authorList>
            <consortium name="DOE Joint Genome Institute"/>
            <person name="Min B."/>
            <person name="Park H."/>
            <person name="Jang Y."/>
            <person name="Kim J.-J."/>
            <person name="Kim K.H."/>
            <person name="Pangilinan J."/>
            <person name="Lipzen A."/>
            <person name="Riley R."/>
            <person name="Grigoriev I.V."/>
            <person name="Spatafora J.W."/>
            <person name="Choi I.-G."/>
        </authorList>
    </citation>
    <scope>NUCLEOTIDE SEQUENCE [LARGE SCALE GENOMIC DNA]</scope>
    <source>
        <strain evidence="11 12">KUC8140</strain>
    </source>
</reference>
<protein>
    <recommendedName>
        <fullName evidence="7 9">tRNA (guanine(26)-N(2))-dimethyltransferase</fullName>
        <ecNumber evidence="7 9">2.1.1.216</ecNumber>
    </recommendedName>
</protein>
<evidence type="ECO:0000256" key="10">
    <source>
        <dbReference type="SAM" id="MobiDB-lite"/>
    </source>
</evidence>
<keyword evidence="6 9" id="KW-0694">RNA-binding</keyword>
<accession>A0A0H2RNV2</accession>
<dbReference type="Gene3D" id="3.30.56.70">
    <property type="entry name" value="N2,N2-dimethylguanosine tRNA methyltransferase, C-terminal domain"/>
    <property type="match status" value="1"/>
</dbReference>
<keyword evidence="1 9" id="KW-0820">tRNA-binding</keyword>
<dbReference type="EMBL" id="KQ085958">
    <property type="protein sequence ID" value="KLO13534.1"/>
    <property type="molecule type" value="Genomic_DNA"/>
</dbReference>
<dbReference type="FunFam" id="3.30.56.70:FF:000001">
    <property type="entry name" value="tRNA (guanine(26)-N(2))-dimethyltransferase"/>
    <property type="match status" value="1"/>
</dbReference>
<feature type="compositionally biased region" description="Basic and acidic residues" evidence="10">
    <location>
        <begin position="236"/>
        <end position="245"/>
    </location>
</feature>
<evidence type="ECO:0000256" key="2">
    <source>
        <dbReference type="ARBA" id="ARBA00022603"/>
    </source>
</evidence>
<dbReference type="OrthoDB" id="6349953at2759"/>
<gene>
    <name evidence="11" type="ORF">SCHPADRAFT_904118</name>
</gene>
<proteinExistence type="inferred from homology"/>
<dbReference type="GO" id="GO:0005634">
    <property type="term" value="C:nucleus"/>
    <property type="evidence" value="ECO:0007669"/>
    <property type="project" value="TreeGrafter"/>
</dbReference>
<comment type="similarity">
    <text evidence="9">Belongs to the class I-like SAM-binding methyltransferase superfamily. Trm1 family.</text>
</comment>
<dbReference type="PROSITE" id="PS51626">
    <property type="entry name" value="SAM_MT_TRM1"/>
    <property type="match status" value="1"/>
</dbReference>
<evidence type="ECO:0000256" key="5">
    <source>
        <dbReference type="ARBA" id="ARBA00022694"/>
    </source>
</evidence>
<dbReference type="Pfam" id="PF02005">
    <property type="entry name" value="TRM"/>
    <property type="match status" value="2"/>
</dbReference>
<dbReference type="Gene3D" id="3.40.50.150">
    <property type="entry name" value="Vaccinia Virus protein VP39"/>
    <property type="match status" value="1"/>
</dbReference>
<name>A0A0H2RNV2_9AGAM</name>
<feature type="compositionally biased region" description="Pro residues" evidence="10">
    <location>
        <begin position="221"/>
        <end position="231"/>
    </location>
</feature>
<evidence type="ECO:0000256" key="8">
    <source>
        <dbReference type="ARBA" id="ARBA00051897"/>
    </source>
</evidence>
<feature type="region of interest" description="Disordered" evidence="10">
    <location>
        <begin position="593"/>
        <end position="637"/>
    </location>
</feature>
<dbReference type="GO" id="GO:0160104">
    <property type="term" value="F:tRNA (guanine(26)-N2)-dimethyltransferase activity"/>
    <property type="evidence" value="ECO:0007669"/>
    <property type="project" value="UniProtKB-UniRule"/>
</dbReference>
<dbReference type="GO" id="GO:0002940">
    <property type="term" value="P:tRNA N2-guanine methylation"/>
    <property type="evidence" value="ECO:0007669"/>
    <property type="project" value="TreeGrafter"/>
</dbReference>
<evidence type="ECO:0000256" key="1">
    <source>
        <dbReference type="ARBA" id="ARBA00022555"/>
    </source>
</evidence>
<dbReference type="SUPFAM" id="SSF53335">
    <property type="entry name" value="S-adenosyl-L-methionine-dependent methyltransferases"/>
    <property type="match status" value="1"/>
</dbReference>
<evidence type="ECO:0000256" key="3">
    <source>
        <dbReference type="ARBA" id="ARBA00022679"/>
    </source>
</evidence>
<organism evidence="11 12">
    <name type="scientific">Schizopora paradoxa</name>
    <dbReference type="NCBI Taxonomy" id="27342"/>
    <lineage>
        <taxon>Eukaryota</taxon>
        <taxon>Fungi</taxon>
        <taxon>Dikarya</taxon>
        <taxon>Basidiomycota</taxon>
        <taxon>Agaricomycotina</taxon>
        <taxon>Agaricomycetes</taxon>
        <taxon>Hymenochaetales</taxon>
        <taxon>Schizoporaceae</taxon>
        <taxon>Schizopora</taxon>
    </lineage>
</organism>
<sequence>MATTESITVPEGFVVHRENSAHILLPATDGGKEAFLNPVQEFNRDLSVASIRVWSEEADRAKEARWKAKLEAKNKSNGTEGKGRRGKKRKVNEESENVANGEHPVEDAKENEASSSKIVEEPAQAEDAMAVDAGEPAPKVNSDDTLATTEAGVLDETKKTPKYYPQKFVLLEALSATGLRSIRYAKEIPLVKYVIANDLSASAVDAIKRNVDINGLGAPAEAPPPIDPPPSTDAVGDGKAEVEVQDAPKRKQVPKAKVQINEGDACSLMYSHRPEKLRVDCVDLDPYGTAAPFIDAAVQCVSDGGLLCVTCTDMSVLATNNYPEKCFSNYGGIPVKAEYCHEAALRLVLHTISTSAGRYGRYIHPLVSLSIDFYVRLFVRINSAPIEVKRAASKTSTYYVCSGCQSSYEQPLGKIVEKTSEKSGQVNLLYRQRAGPPVGDKCPECESVLHVAGPMWSGPIHDVDFVSKVLEHVDGNTGNYGTATRMKGMLTVAKEELQTPFYFTPSRIAGLFHTISPSLEEVSNALLHAGHSVSRSHALAGSLKTTATRQDVHDIFRSWVKSHPVKQEKISSTSPSHFLHAKEPRFEANFSHHPQTATHSSKVKLVRYQQNPTSHWGPGTKAASGAKRKRGDGEDKS</sequence>
<feature type="region of interest" description="Disordered" evidence="10">
    <location>
        <begin position="218"/>
        <end position="245"/>
    </location>
</feature>
<evidence type="ECO:0000256" key="4">
    <source>
        <dbReference type="ARBA" id="ARBA00022691"/>
    </source>
</evidence>
<keyword evidence="12" id="KW-1185">Reference proteome</keyword>
<feature type="compositionally biased region" description="Basic and acidic residues" evidence="10">
    <location>
        <begin position="65"/>
        <end position="74"/>
    </location>
</feature>
<dbReference type="EC" id="2.1.1.216" evidence="7 9"/>
<evidence type="ECO:0000313" key="12">
    <source>
        <dbReference type="Proteomes" id="UP000053477"/>
    </source>
</evidence>
<evidence type="ECO:0000313" key="11">
    <source>
        <dbReference type="EMBL" id="KLO13534.1"/>
    </source>
</evidence>
<comment type="catalytic activity">
    <reaction evidence="8 9">
        <text>guanosine(26) in tRNA + 2 S-adenosyl-L-methionine = N(2)-dimethylguanosine(26) in tRNA + 2 S-adenosyl-L-homocysteine + 2 H(+)</text>
        <dbReference type="Rhea" id="RHEA:43140"/>
        <dbReference type="Rhea" id="RHEA-COMP:10359"/>
        <dbReference type="Rhea" id="RHEA-COMP:10360"/>
        <dbReference type="ChEBI" id="CHEBI:15378"/>
        <dbReference type="ChEBI" id="CHEBI:57856"/>
        <dbReference type="ChEBI" id="CHEBI:59789"/>
        <dbReference type="ChEBI" id="CHEBI:74269"/>
        <dbReference type="ChEBI" id="CHEBI:74513"/>
        <dbReference type="EC" id="2.1.1.216"/>
    </reaction>
</comment>
<dbReference type="FunCoup" id="A0A0H2RNV2">
    <property type="interactions" value="907"/>
</dbReference>
<feature type="region of interest" description="Disordered" evidence="10">
    <location>
        <begin position="65"/>
        <end position="147"/>
    </location>
</feature>
<evidence type="ECO:0000256" key="7">
    <source>
        <dbReference type="ARBA" id="ARBA00039099"/>
    </source>
</evidence>
<keyword evidence="3 9" id="KW-0808">Transferase</keyword>
<dbReference type="Proteomes" id="UP000053477">
    <property type="component" value="Unassembled WGS sequence"/>
</dbReference>
<dbReference type="InterPro" id="IPR002905">
    <property type="entry name" value="Trm1"/>
</dbReference>
<dbReference type="STRING" id="27342.A0A0H2RNV2"/>
<dbReference type="InterPro" id="IPR042296">
    <property type="entry name" value="tRNA_met_Trm1_C"/>
</dbReference>
<dbReference type="PANTHER" id="PTHR10631">
    <property type="entry name" value="N 2 ,N 2 -DIMETHYLGUANOSINE TRNA METHYLTRANSFERASE"/>
    <property type="match status" value="1"/>
</dbReference>
<dbReference type="AlphaFoldDB" id="A0A0H2RNV2"/>
<keyword evidence="5 9" id="KW-0819">tRNA processing</keyword>
<feature type="compositionally biased region" description="Basic and acidic residues" evidence="10">
    <location>
        <begin position="103"/>
        <end position="112"/>
    </location>
</feature>
<evidence type="ECO:0000256" key="9">
    <source>
        <dbReference type="PROSITE-ProRule" id="PRU00958"/>
    </source>
</evidence>
<dbReference type="InParanoid" id="A0A0H2RNV2"/>
<dbReference type="GO" id="GO:0000049">
    <property type="term" value="F:tRNA binding"/>
    <property type="evidence" value="ECO:0007669"/>
    <property type="project" value="UniProtKB-UniRule"/>
</dbReference>
<evidence type="ECO:0000256" key="6">
    <source>
        <dbReference type="ARBA" id="ARBA00022884"/>
    </source>
</evidence>
<keyword evidence="4 9" id="KW-0949">S-adenosyl-L-methionine</keyword>
<dbReference type="PANTHER" id="PTHR10631:SF3">
    <property type="entry name" value="TRNA (GUANINE(26)-N(2))-DIMETHYLTRANSFERASE"/>
    <property type="match status" value="1"/>
</dbReference>
<dbReference type="InterPro" id="IPR029063">
    <property type="entry name" value="SAM-dependent_MTases_sf"/>
</dbReference>
<keyword evidence="2 9" id="KW-0489">Methyltransferase</keyword>